<dbReference type="PANTHER" id="PTHR12526">
    <property type="entry name" value="GLYCOSYLTRANSFERASE"/>
    <property type="match status" value="1"/>
</dbReference>
<evidence type="ECO:0000313" key="7">
    <source>
        <dbReference type="EMBL" id="PXV69757.1"/>
    </source>
</evidence>
<dbReference type="SUPFAM" id="SSF53756">
    <property type="entry name" value="UDP-Glycosyltransferase/glycogen phosphorylase"/>
    <property type="match status" value="2"/>
</dbReference>
<dbReference type="EMBL" id="QICN01000003">
    <property type="protein sequence ID" value="PXV69757.1"/>
    <property type="molecule type" value="Genomic_DNA"/>
</dbReference>
<evidence type="ECO:0008006" key="9">
    <source>
        <dbReference type="Google" id="ProtNLM"/>
    </source>
</evidence>
<evidence type="ECO:0000259" key="5">
    <source>
        <dbReference type="Pfam" id="PF00535"/>
    </source>
</evidence>
<sequence>MTETTRIPGSIPGPVGRSRGSRIAILVLGMHRSGTSALTRMISLLGADLPANLMPAREQNNETGFWESEDVRRINDILLTSMGSAWDDWRDIDLSRVPAEALSRFRNDAGHILARDFASSPLFVLKDPRICRLAPFWVDVLRSFDADVCCVLPIRNPVEVAVSLKRRDGLDERHSHALWLRHVLDAERHTRELPRILLRYEDLLTGWHAEAERIRRVLDLPLSGATPATASAIDGFLRPALRHHAVDAAHLAADETVAGWIKATYEGLAALLSEPGAVEGLTQLDAIRRSFDEADHLLGPVWALEYVGRRTAEATLRRVRVEHEQLEKRRSALQADVTRLTDALSYLERERGKLVEQRDILTKHRETLEAQRNALQGQRDALQTQRDNLQNQRSALQTQRDTLQGQRDALRAHSRQIALQAETLRGELEGERNRLATLRRENERLERAQAATQVALVQLRTRNLTRWRQHLALATRLQPRLWDSGDAAQRMVIPPRTALGGQGGPRRWWLLRREAKVLLALRYFDAAWYLQAYPDLIGLGHHPVWHWLTAGWKEGRQPNPLFDPRWYLTSNPDVAAAGVNPLMHYIAHGAAEGRDPGPLFSSAWYREHNPDVAAAGLEPLAHYLRHGAAERRAPHPLIDPAWYLDRNPDVAESACEPVQHYLLLGGFEGRDPGPAFHSARYLSMNPDVAAAGMNPLLHYLAHGRREGRRGGPERIAAAAKKNIPPRVPPEETFKGAIERRPDLPNIAVFAHVVSGQIFGGERSFIDVLAKLRHVACNVHVVLPRRHDDYIAELLPHAVEVCCIAYPTWSADQREGGAVAAIRAWLISRRIDLVHVNTIVARAPHAAARRLGIPTATHVRESVLADRWLSERIGLAPDQIIKTVLAETDYVIANSQHSAAEFHKEGHTFVVPNSFDVGALDLPNDIDPRCIRIGLISSNIPKKGIEDFAALANACAQRIPNLRFLLIGPQTEHVRALQAAQEDGRIAGNLEFVDYQPSPAEAISRINIIANLSLFAESFGRTVAEGLAARRPALVYDLGAAKDLVAHGSTGFVCPVGRYQDAIPLLEQLCAQPARIVEMGEAGRAFIVEHYAREAVAASLARAYEAMLRERSPRAAHEDIVVPARRHGLAHRPQPLRLAYFCWHFPVPSETFVLNELRVLVARGVDVEVYCRQSPHPEFAPDFPIRWQRVDSPGELADRLKQSDRTLVHAHFTFPTVTEMVWPACKQVGIPFTFIAHAQDIFKHENDRRNRVGEVAQSPLCRAVFVLGAFHRDYLLERGVPEEKLVVNPNAVDLSAFAYSAPRRLQSGAARRICAIHRFTEKKGLHDLIAAAALLRDEDIEFNLYGYGEELQRLQALVEQQALSHVHFRGALPGGASVAKVLREHDLFACPSVRTASGDMDGIPTAMVEAMASGTPVIATAISGIPDLVRDGLNGILVQPGDPASLADGIRRFFAMPPTTVQALSRNARRDVERRHDARRLVGVLERIWRQDVVDIVIVSWNNLPQLREVVERVFRFTRTPFHLSICDNASDAQVVAYLCGLQEAHDNVTVTYRPRNTFVGPGTNAAACQGIGRYIIYLCGKEGFVLSEGWETELVDYMERHPRVGLGGTLCYSPSYLTGRDYPRISEFARFRNAEFAAANPDRLFSHIQGGLFIWRRRTLDEIGGFSVDVPHAYTDVEYSYYVESCGWQLGAVEHGMLALYNKTRPDIWSRIDEDVRVIHPPRLQDLPLLDQIARGAVRFCNVCGWNGASFMVEAAEPVCPGCGSRPRERSLYRLLAEGPWTYRGLVVATVGVHACLDGFLSRAFRHRRLDSRAAAEDVGEACLDLILHCEPPSAEEGLPAALCTARDGLKAGGTLIYMPDGRMPSDEESDRLALGEGFDCEHRLPYASSVVEYAPQVALICRKHSDVSASDTVDNLARVSSATPQKAS</sequence>
<gene>
    <name evidence="7" type="ORF">C8D93_103333</name>
</gene>
<evidence type="ECO:0000259" key="4">
    <source>
        <dbReference type="Pfam" id="PF00534"/>
    </source>
</evidence>
<dbReference type="SUPFAM" id="SSF53448">
    <property type="entry name" value="Nucleotide-diphospho-sugar transferases"/>
    <property type="match status" value="1"/>
</dbReference>
<evidence type="ECO:0000313" key="8">
    <source>
        <dbReference type="Proteomes" id="UP000248330"/>
    </source>
</evidence>
<feature type="domain" description="Glycosyltransferase 2-like" evidence="5">
    <location>
        <begin position="1495"/>
        <end position="1618"/>
    </location>
</feature>
<dbReference type="Gene3D" id="3.90.550.10">
    <property type="entry name" value="Spore Coat Polysaccharide Biosynthesis Protein SpsA, Chain A"/>
    <property type="match status" value="1"/>
</dbReference>
<feature type="domain" description="Glycosyl transferase family 1" evidence="4">
    <location>
        <begin position="1311"/>
        <end position="1469"/>
    </location>
</feature>
<feature type="domain" description="Glycosyltransferase subfamily 4-like N-terminal" evidence="6">
    <location>
        <begin position="1149"/>
        <end position="1294"/>
    </location>
</feature>
<dbReference type="SUPFAM" id="SSF52540">
    <property type="entry name" value="P-loop containing nucleoside triphosphate hydrolases"/>
    <property type="match status" value="1"/>
</dbReference>
<dbReference type="InterPro" id="IPR027417">
    <property type="entry name" value="P-loop_NTPase"/>
</dbReference>
<protein>
    <recommendedName>
        <fullName evidence="9">Glycosyltransferase involved in cell wall biosynthesis</fullName>
    </recommendedName>
</protein>
<dbReference type="CDD" id="cd03801">
    <property type="entry name" value="GT4_PimA-like"/>
    <property type="match status" value="2"/>
</dbReference>
<dbReference type="Proteomes" id="UP000248330">
    <property type="component" value="Unassembled WGS sequence"/>
</dbReference>
<dbReference type="Pfam" id="PF00534">
    <property type="entry name" value="Glycos_transf_1"/>
    <property type="match status" value="2"/>
</dbReference>
<dbReference type="InterPro" id="IPR028098">
    <property type="entry name" value="Glyco_trans_4-like_N"/>
</dbReference>
<keyword evidence="8" id="KW-1185">Reference proteome</keyword>
<keyword evidence="1" id="KW-0328">Glycosyltransferase</keyword>
<keyword evidence="3" id="KW-0175">Coiled coil</keyword>
<accession>A0A318EB04</accession>
<dbReference type="InterPro" id="IPR001173">
    <property type="entry name" value="Glyco_trans_2-like"/>
</dbReference>
<comment type="caution">
    <text evidence="7">The sequence shown here is derived from an EMBL/GenBank/DDBJ whole genome shotgun (WGS) entry which is preliminary data.</text>
</comment>
<dbReference type="PANTHER" id="PTHR12526:SF510">
    <property type="entry name" value="D-INOSITOL 3-PHOSPHATE GLYCOSYLTRANSFERASE"/>
    <property type="match status" value="1"/>
</dbReference>
<evidence type="ECO:0000256" key="1">
    <source>
        <dbReference type="ARBA" id="ARBA00022676"/>
    </source>
</evidence>
<dbReference type="Gene3D" id="6.10.250.3110">
    <property type="match status" value="1"/>
</dbReference>
<evidence type="ECO:0000256" key="2">
    <source>
        <dbReference type="ARBA" id="ARBA00022679"/>
    </source>
</evidence>
<dbReference type="OrthoDB" id="4611853at2"/>
<organism evidence="7 8">
    <name type="scientific">Sinimarinibacterium flocculans</name>
    <dbReference type="NCBI Taxonomy" id="985250"/>
    <lineage>
        <taxon>Bacteria</taxon>
        <taxon>Pseudomonadati</taxon>
        <taxon>Pseudomonadota</taxon>
        <taxon>Gammaproteobacteria</taxon>
        <taxon>Nevskiales</taxon>
        <taxon>Nevskiaceae</taxon>
        <taxon>Sinimarinibacterium</taxon>
    </lineage>
</organism>
<feature type="coiled-coil region" evidence="3">
    <location>
        <begin position="309"/>
        <end position="455"/>
    </location>
</feature>
<evidence type="ECO:0000256" key="3">
    <source>
        <dbReference type="SAM" id="Coils"/>
    </source>
</evidence>
<dbReference type="InterPro" id="IPR029044">
    <property type="entry name" value="Nucleotide-diphossugar_trans"/>
</dbReference>
<dbReference type="Gene3D" id="3.40.50.2000">
    <property type="entry name" value="Glycogen Phosphorylase B"/>
    <property type="match status" value="4"/>
</dbReference>
<feature type="domain" description="Glycosyltransferase subfamily 4-like N-terminal" evidence="6">
    <location>
        <begin position="759"/>
        <end position="915"/>
    </location>
</feature>
<dbReference type="GO" id="GO:0016757">
    <property type="term" value="F:glycosyltransferase activity"/>
    <property type="evidence" value="ECO:0007669"/>
    <property type="project" value="UniProtKB-KW"/>
</dbReference>
<name>A0A318EB04_9GAMM</name>
<proteinExistence type="predicted"/>
<dbReference type="InterPro" id="IPR001296">
    <property type="entry name" value="Glyco_trans_1"/>
</dbReference>
<dbReference type="RefSeq" id="WP_146216545.1">
    <property type="nucleotide sequence ID" value="NZ_CAWNXA010000003.1"/>
</dbReference>
<evidence type="ECO:0000259" key="6">
    <source>
        <dbReference type="Pfam" id="PF13439"/>
    </source>
</evidence>
<feature type="domain" description="Glycosyl transferase family 1" evidence="4">
    <location>
        <begin position="940"/>
        <end position="1083"/>
    </location>
</feature>
<keyword evidence="2" id="KW-0808">Transferase</keyword>
<dbReference type="Gene3D" id="3.40.50.300">
    <property type="entry name" value="P-loop containing nucleotide triphosphate hydrolases"/>
    <property type="match status" value="1"/>
</dbReference>
<dbReference type="Pfam" id="PF13439">
    <property type="entry name" value="Glyco_transf_4"/>
    <property type="match status" value="2"/>
</dbReference>
<dbReference type="GO" id="GO:1901135">
    <property type="term" value="P:carbohydrate derivative metabolic process"/>
    <property type="evidence" value="ECO:0007669"/>
    <property type="project" value="UniProtKB-ARBA"/>
</dbReference>
<dbReference type="Pfam" id="PF00535">
    <property type="entry name" value="Glycos_transf_2"/>
    <property type="match status" value="1"/>
</dbReference>
<reference evidence="7 8" key="1">
    <citation type="submission" date="2018-04" db="EMBL/GenBank/DDBJ databases">
        <title>Genomic Encyclopedia of Type Strains, Phase IV (KMG-IV): sequencing the most valuable type-strain genomes for metagenomic binning, comparative biology and taxonomic classification.</title>
        <authorList>
            <person name="Goeker M."/>
        </authorList>
    </citation>
    <scope>NUCLEOTIDE SEQUENCE [LARGE SCALE GENOMIC DNA]</scope>
    <source>
        <strain evidence="7 8">DSM 104150</strain>
    </source>
</reference>